<comment type="subcellular location">
    <subcellularLocation>
        <location evidence="1">Cell membrane</location>
        <topology evidence="1">Multi-pass membrane protein</topology>
    </subcellularLocation>
</comment>
<evidence type="ECO:0000259" key="10">
    <source>
        <dbReference type="Pfam" id="PF00060"/>
    </source>
</evidence>
<evidence type="ECO:0000256" key="2">
    <source>
        <dbReference type="ARBA" id="ARBA00008685"/>
    </source>
</evidence>
<dbReference type="PANTHER" id="PTHR42643">
    <property type="entry name" value="IONOTROPIC RECEPTOR 20A-RELATED"/>
    <property type="match status" value="1"/>
</dbReference>
<protein>
    <recommendedName>
        <fullName evidence="10">Ionotropic glutamate receptor C-terminal domain-containing protein</fullName>
    </recommendedName>
</protein>
<dbReference type="EMBL" id="JARGDH010000001">
    <property type="protein sequence ID" value="KAL0279514.1"/>
    <property type="molecule type" value="Genomic_DNA"/>
</dbReference>
<gene>
    <name evidence="11" type="ORF">PYX00_001054</name>
</gene>
<comment type="caution">
    <text evidence="11">The sequence shown here is derived from an EMBL/GenBank/DDBJ whole genome shotgun (WGS) entry which is preliminary data.</text>
</comment>
<name>A0AAW2IBG0_9NEOP</name>
<evidence type="ECO:0000256" key="1">
    <source>
        <dbReference type="ARBA" id="ARBA00004651"/>
    </source>
</evidence>
<keyword evidence="5 9" id="KW-1133">Transmembrane helix</keyword>
<keyword evidence="7" id="KW-0675">Receptor</keyword>
<dbReference type="Gene3D" id="1.10.287.70">
    <property type="match status" value="1"/>
</dbReference>
<dbReference type="GO" id="GO:0005886">
    <property type="term" value="C:plasma membrane"/>
    <property type="evidence" value="ECO:0007669"/>
    <property type="project" value="UniProtKB-SubCell"/>
</dbReference>
<dbReference type="PANTHER" id="PTHR42643:SF24">
    <property type="entry name" value="IONOTROPIC RECEPTOR 60A"/>
    <property type="match status" value="1"/>
</dbReference>
<evidence type="ECO:0000256" key="7">
    <source>
        <dbReference type="ARBA" id="ARBA00023170"/>
    </source>
</evidence>
<organism evidence="11">
    <name type="scientific">Menopon gallinae</name>
    <name type="common">poultry shaft louse</name>
    <dbReference type="NCBI Taxonomy" id="328185"/>
    <lineage>
        <taxon>Eukaryota</taxon>
        <taxon>Metazoa</taxon>
        <taxon>Ecdysozoa</taxon>
        <taxon>Arthropoda</taxon>
        <taxon>Hexapoda</taxon>
        <taxon>Insecta</taxon>
        <taxon>Pterygota</taxon>
        <taxon>Neoptera</taxon>
        <taxon>Paraneoptera</taxon>
        <taxon>Psocodea</taxon>
        <taxon>Troctomorpha</taxon>
        <taxon>Phthiraptera</taxon>
        <taxon>Amblycera</taxon>
        <taxon>Menoponidae</taxon>
        <taxon>Menopon</taxon>
    </lineage>
</organism>
<keyword evidence="3" id="KW-1003">Cell membrane</keyword>
<feature type="domain" description="Ionotropic glutamate receptor C-terminal" evidence="10">
    <location>
        <begin position="473"/>
        <end position="579"/>
    </location>
</feature>
<feature type="transmembrane region" description="Helical" evidence="9">
    <location>
        <begin position="261"/>
        <end position="285"/>
    </location>
</feature>
<comment type="similarity">
    <text evidence="2">Belongs to the glutamate-gated ion channel (TC 1.A.10.1) family.</text>
</comment>
<feature type="transmembrane region" description="Helical" evidence="9">
    <location>
        <begin position="505"/>
        <end position="521"/>
    </location>
</feature>
<evidence type="ECO:0000313" key="11">
    <source>
        <dbReference type="EMBL" id="KAL0279514.1"/>
    </source>
</evidence>
<dbReference type="GO" id="GO:0050906">
    <property type="term" value="P:detection of stimulus involved in sensory perception"/>
    <property type="evidence" value="ECO:0007669"/>
    <property type="project" value="UniProtKB-ARBA"/>
</dbReference>
<accession>A0AAW2IBG0</accession>
<evidence type="ECO:0000256" key="4">
    <source>
        <dbReference type="ARBA" id="ARBA00022692"/>
    </source>
</evidence>
<evidence type="ECO:0000256" key="3">
    <source>
        <dbReference type="ARBA" id="ARBA00022475"/>
    </source>
</evidence>
<sequence>MVRDLKDYFQTRWIIIQSCSKSDSFVMNFRKELEKTMTVYISIFSWDDLMDSAVWPKELKALVIITCWSCRSDCLHRMNDMSHLPLSRFVWLAVGKPTAVMSITGLHIRLDCLFIIAERNESNSFTFWEIYRVSPEFQWDSPDIKLRMLYEKHFDAERNVREDAIQFFCKNDNYLFITSELHIHKVRRTNFSCKISQTYIKLHMRSLAWTVTRGTQYERFFRTHIYKLGLAGTLNDHLNGITVFKKIPESSTFRDIHLKDVLILFITLAVGVFISLVLFVAEVAYKMNVMNKNHVISRFIWLSAENFTSVISASNIHIPLDSQFITTETQRDGVKLWEIYRTSPESKLIKNKIGEWSPQKFNFTSIPLLERRSNFYGQKITTLVEPHNSLNRLLALYNHSAKCYFDIAKRLNFRIENITDEHGVYEVSILLRFTGSETNDVFLQPIYTSWQGIYFKDIGVKMQYDGYLKPFDVNVWVSILSIFIFTGLLSYITSKILRIINKDDYSHNVFIYIYQSLYILLQKSEFSETSITHRIISFYQWMISVFIISSYSAIFISFISVTIPKPPFTTVDDILRTKTHNIVEAIHIDSGAMAVIKDSPDIKLRLLYQNHFDPVLNLKDDPVKYFCEHENYLFITSDSYMEIVRRMFIDCRISQTHIPLSM</sequence>
<dbReference type="Pfam" id="PF00060">
    <property type="entry name" value="Lig_chan"/>
    <property type="match status" value="1"/>
</dbReference>
<reference evidence="11" key="1">
    <citation type="journal article" date="2024" name="Gigascience">
        <title>Chromosome-level genome of the poultry shaft louse Menopon gallinae provides insight into the host-switching and adaptive evolution of parasitic lice.</title>
        <authorList>
            <person name="Xu Y."/>
            <person name="Ma L."/>
            <person name="Liu S."/>
            <person name="Liang Y."/>
            <person name="Liu Q."/>
            <person name="He Z."/>
            <person name="Tian L."/>
            <person name="Duan Y."/>
            <person name="Cai W."/>
            <person name="Li H."/>
            <person name="Song F."/>
        </authorList>
    </citation>
    <scope>NUCLEOTIDE SEQUENCE</scope>
    <source>
        <strain evidence="11">Cailab_2023a</strain>
    </source>
</reference>
<evidence type="ECO:0000256" key="5">
    <source>
        <dbReference type="ARBA" id="ARBA00022989"/>
    </source>
</evidence>
<proteinExistence type="inferred from homology"/>
<evidence type="ECO:0000256" key="8">
    <source>
        <dbReference type="ARBA" id="ARBA00023180"/>
    </source>
</evidence>
<feature type="transmembrane region" description="Helical" evidence="9">
    <location>
        <begin position="471"/>
        <end position="493"/>
    </location>
</feature>
<keyword evidence="8" id="KW-0325">Glycoprotein</keyword>
<keyword evidence="6 9" id="KW-0472">Membrane</keyword>
<dbReference type="GO" id="GO:0015276">
    <property type="term" value="F:ligand-gated monoatomic ion channel activity"/>
    <property type="evidence" value="ECO:0007669"/>
    <property type="project" value="InterPro"/>
</dbReference>
<dbReference type="InterPro" id="IPR001320">
    <property type="entry name" value="Iontro_rcpt_C"/>
</dbReference>
<dbReference type="AlphaFoldDB" id="A0AAW2IBG0"/>
<evidence type="ECO:0000256" key="9">
    <source>
        <dbReference type="SAM" id="Phobius"/>
    </source>
</evidence>
<feature type="transmembrane region" description="Helical" evidence="9">
    <location>
        <begin position="541"/>
        <end position="563"/>
    </location>
</feature>
<keyword evidence="4 9" id="KW-0812">Transmembrane</keyword>
<evidence type="ECO:0000256" key="6">
    <source>
        <dbReference type="ARBA" id="ARBA00023136"/>
    </source>
</evidence>
<dbReference type="InterPro" id="IPR052192">
    <property type="entry name" value="Insect_Ionotropic_Sensory_Rcpt"/>
</dbReference>